<evidence type="ECO:0000313" key="2">
    <source>
        <dbReference type="Proteomes" id="UP000502196"/>
    </source>
</evidence>
<reference evidence="1 2" key="1">
    <citation type="submission" date="2020-04" db="EMBL/GenBank/DDBJ databases">
        <authorList>
            <person name="Hogendoorn C."/>
        </authorList>
    </citation>
    <scope>NUCLEOTIDE SEQUENCE [LARGE SCALE GENOMIC DNA]</scope>
    <source>
        <strain evidence="1">COOX1</strain>
    </source>
</reference>
<gene>
    <name evidence="1" type="ORF">COOX1_1274</name>
</gene>
<accession>A0A6F9E4D1</accession>
<proteinExistence type="predicted"/>
<evidence type="ECO:0000313" key="1">
    <source>
        <dbReference type="EMBL" id="CAB3392165.1"/>
    </source>
</evidence>
<dbReference type="Proteomes" id="UP000502196">
    <property type="component" value="Chromosome"/>
</dbReference>
<protein>
    <submittedName>
        <fullName evidence="1">Uncharacterized protein</fullName>
    </submittedName>
</protein>
<dbReference type="EMBL" id="LR792683">
    <property type="protein sequence ID" value="CAB3392165.1"/>
    <property type="molecule type" value="Genomic_DNA"/>
</dbReference>
<organism evidence="1 2">
    <name type="scientific">Kyrpidia spormannii</name>
    <dbReference type="NCBI Taxonomy" id="2055160"/>
    <lineage>
        <taxon>Bacteria</taxon>
        <taxon>Bacillati</taxon>
        <taxon>Bacillota</taxon>
        <taxon>Bacilli</taxon>
        <taxon>Bacillales</taxon>
        <taxon>Alicyclobacillaceae</taxon>
        <taxon>Kyrpidia</taxon>
    </lineage>
</organism>
<dbReference type="AlphaFoldDB" id="A0A6F9E4D1"/>
<name>A0A6F9E4D1_9BACL</name>
<sequence>MRRADGLHTVLQPGVHDQAHGQLDPMGTNVRATQMTAVTVEALGEITPLARTLPYHFLQAKIVEIGCEARLQVIRHQKCRRISLLWSANPSTSGQLTVKIHKLA</sequence>